<evidence type="ECO:0000256" key="1">
    <source>
        <dbReference type="SAM" id="MobiDB-lite"/>
    </source>
</evidence>
<feature type="compositionally biased region" description="Polar residues" evidence="1">
    <location>
        <begin position="51"/>
        <end position="62"/>
    </location>
</feature>
<feature type="region of interest" description="Disordered" evidence="1">
    <location>
        <begin position="24"/>
        <end position="62"/>
    </location>
</feature>
<dbReference type="Proteomes" id="UP001141806">
    <property type="component" value="Unassembled WGS sequence"/>
</dbReference>
<gene>
    <name evidence="2" type="ORF">NE237_005543</name>
</gene>
<accession>A0A9Q0GKS8</accession>
<comment type="caution">
    <text evidence="2">The sequence shown here is derived from an EMBL/GenBank/DDBJ whole genome shotgun (WGS) entry which is preliminary data.</text>
</comment>
<dbReference type="EMBL" id="JAMYWD010000759">
    <property type="protein sequence ID" value="KAJ4947977.1"/>
    <property type="molecule type" value="Genomic_DNA"/>
</dbReference>
<keyword evidence="3" id="KW-1185">Reference proteome</keyword>
<sequence>MQFIQARMKHERKTALKARVRGPRPMVVPRPSQPLMMTPPLPTSAGASPADVTTGSGTFTRSPSYAHVVASAATRNLRTPAMKQDLLLSMP</sequence>
<name>A0A9Q0GKS8_9MAGN</name>
<reference evidence="2" key="1">
    <citation type="journal article" date="2023" name="Plant J.">
        <title>The genome of the king protea, Protea cynaroides.</title>
        <authorList>
            <person name="Chang J."/>
            <person name="Duong T.A."/>
            <person name="Schoeman C."/>
            <person name="Ma X."/>
            <person name="Roodt D."/>
            <person name="Barker N."/>
            <person name="Li Z."/>
            <person name="Van de Peer Y."/>
            <person name="Mizrachi E."/>
        </authorList>
    </citation>
    <scope>NUCLEOTIDE SEQUENCE</scope>
    <source>
        <tissue evidence="2">Young leaves</tissue>
    </source>
</reference>
<feature type="compositionally biased region" description="Pro residues" evidence="1">
    <location>
        <begin position="26"/>
        <end position="42"/>
    </location>
</feature>
<organism evidence="2 3">
    <name type="scientific">Protea cynaroides</name>
    <dbReference type="NCBI Taxonomy" id="273540"/>
    <lineage>
        <taxon>Eukaryota</taxon>
        <taxon>Viridiplantae</taxon>
        <taxon>Streptophyta</taxon>
        <taxon>Embryophyta</taxon>
        <taxon>Tracheophyta</taxon>
        <taxon>Spermatophyta</taxon>
        <taxon>Magnoliopsida</taxon>
        <taxon>Proteales</taxon>
        <taxon>Proteaceae</taxon>
        <taxon>Protea</taxon>
    </lineage>
</organism>
<protein>
    <submittedName>
        <fullName evidence="2">Uncharacterized protein</fullName>
    </submittedName>
</protein>
<evidence type="ECO:0000313" key="3">
    <source>
        <dbReference type="Proteomes" id="UP001141806"/>
    </source>
</evidence>
<proteinExistence type="predicted"/>
<dbReference type="AlphaFoldDB" id="A0A9Q0GKS8"/>
<evidence type="ECO:0000313" key="2">
    <source>
        <dbReference type="EMBL" id="KAJ4947977.1"/>
    </source>
</evidence>